<keyword evidence="1" id="KW-0732">Signal</keyword>
<comment type="caution">
    <text evidence="3">The sequence shown here is derived from an EMBL/GenBank/DDBJ whole genome shotgun (WGS) entry which is preliminary data.</text>
</comment>
<accession>A0ABV9L8N1</accession>
<proteinExistence type="predicted"/>
<name>A0ABV9L8N1_9FLAO</name>
<dbReference type="Proteomes" id="UP001595878">
    <property type="component" value="Unassembled WGS sequence"/>
</dbReference>
<protein>
    <submittedName>
        <fullName evidence="3">Outer membrane beta-barrel protein</fullName>
    </submittedName>
</protein>
<evidence type="ECO:0000313" key="3">
    <source>
        <dbReference type="EMBL" id="MFC4689867.1"/>
    </source>
</evidence>
<dbReference type="InterPro" id="IPR011250">
    <property type="entry name" value="OMP/PagP_B-barrel"/>
</dbReference>
<sequence length="198" mass="22337">MKISRHHLAIKIGFLMLCNLIALQTYGQQYNVELRPTLHSPTRTVLDQNLRIGNGIELTGIYNLSNRTDVYAGLLWSRFDTDESRNEEDIEYTQKGIVLGTLFNFKIIEKQKHLFYVRTGFTYSNVASSSVIETANFESKNAIGTQLGLGMSIKSLGHWSILPELRYSSSSHRIDVTSGNDFLSFNTVAITVAIQRSL</sequence>
<dbReference type="SUPFAM" id="SSF56925">
    <property type="entry name" value="OMPA-like"/>
    <property type="match status" value="1"/>
</dbReference>
<reference evidence="4" key="1">
    <citation type="journal article" date="2019" name="Int. J. Syst. Evol. Microbiol.">
        <title>The Global Catalogue of Microorganisms (GCM) 10K type strain sequencing project: providing services to taxonomists for standard genome sequencing and annotation.</title>
        <authorList>
            <consortium name="The Broad Institute Genomics Platform"/>
            <consortium name="The Broad Institute Genome Sequencing Center for Infectious Disease"/>
            <person name="Wu L."/>
            <person name="Ma J."/>
        </authorList>
    </citation>
    <scope>NUCLEOTIDE SEQUENCE [LARGE SCALE GENOMIC DNA]</scope>
    <source>
        <strain evidence="4">CGMCC 4.7427</strain>
    </source>
</reference>
<keyword evidence="4" id="KW-1185">Reference proteome</keyword>
<dbReference type="InterPro" id="IPR027385">
    <property type="entry name" value="Beta-barrel_OMP"/>
</dbReference>
<evidence type="ECO:0000256" key="1">
    <source>
        <dbReference type="ARBA" id="ARBA00022729"/>
    </source>
</evidence>
<evidence type="ECO:0000313" key="4">
    <source>
        <dbReference type="Proteomes" id="UP001595878"/>
    </source>
</evidence>
<gene>
    <name evidence="3" type="ORF">ACFO5T_05445</name>
</gene>
<dbReference type="RefSeq" id="WP_380032637.1">
    <property type="nucleotide sequence ID" value="NZ_JBHSHB010000008.1"/>
</dbReference>
<feature type="domain" description="Outer membrane protein beta-barrel" evidence="2">
    <location>
        <begin position="37"/>
        <end position="193"/>
    </location>
</feature>
<organism evidence="3 4">
    <name type="scientific">Dokdonia genika</name>
    <dbReference type="NCBI Taxonomy" id="308113"/>
    <lineage>
        <taxon>Bacteria</taxon>
        <taxon>Pseudomonadati</taxon>
        <taxon>Bacteroidota</taxon>
        <taxon>Flavobacteriia</taxon>
        <taxon>Flavobacteriales</taxon>
        <taxon>Flavobacteriaceae</taxon>
        <taxon>Dokdonia</taxon>
    </lineage>
</organism>
<dbReference type="EMBL" id="JBHSHB010000008">
    <property type="protein sequence ID" value="MFC4689867.1"/>
    <property type="molecule type" value="Genomic_DNA"/>
</dbReference>
<evidence type="ECO:0000259" key="2">
    <source>
        <dbReference type="Pfam" id="PF13505"/>
    </source>
</evidence>
<dbReference type="Pfam" id="PF13505">
    <property type="entry name" value="OMP_b-brl"/>
    <property type="match status" value="1"/>
</dbReference>